<dbReference type="EMBL" id="JMPR01000004">
    <property type="protein sequence ID" value="KFD22576.1"/>
    <property type="molecule type" value="Genomic_DNA"/>
</dbReference>
<keyword evidence="1" id="KW-0812">Transmembrane</keyword>
<comment type="caution">
    <text evidence="2">The sequence shown here is derived from an EMBL/GenBank/DDBJ whole genome shotgun (WGS) entry which is preliminary data.</text>
</comment>
<name>A0A085JQ30_9GAMM</name>
<organism evidence="2 3">
    <name type="scientific">Tatumella ptyseos ATCC 33301</name>
    <dbReference type="NCBI Taxonomy" id="1005995"/>
    <lineage>
        <taxon>Bacteria</taxon>
        <taxon>Pseudomonadati</taxon>
        <taxon>Pseudomonadota</taxon>
        <taxon>Gammaproteobacteria</taxon>
        <taxon>Enterobacterales</taxon>
        <taxon>Erwiniaceae</taxon>
        <taxon>Tatumella</taxon>
    </lineage>
</organism>
<feature type="transmembrane region" description="Helical" evidence="1">
    <location>
        <begin position="12"/>
        <end position="29"/>
    </location>
</feature>
<keyword evidence="1" id="KW-1133">Transmembrane helix</keyword>
<evidence type="ECO:0000313" key="3">
    <source>
        <dbReference type="Proteomes" id="UP000028602"/>
    </source>
</evidence>
<proteinExistence type="predicted"/>
<dbReference type="AlphaFoldDB" id="A0A085JQ30"/>
<protein>
    <submittedName>
        <fullName evidence="2">Uncharacterized protein</fullName>
    </submittedName>
</protein>
<evidence type="ECO:0000256" key="1">
    <source>
        <dbReference type="SAM" id="Phobius"/>
    </source>
</evidence>
<evidence type="ECO:0000313" key="2">
    <source>
        <dbReference type="EMBL" id="KFD22576.1"/>
    </source>
</evidence>
<gene>
    <name evidence="2" type="ORF">GTPT_0153</name>
</gene>
<dbReference type="Proteomes" id="UP000028602">
    <property type="component" value="Unassembled WGS sequence"/>
</dbReference>
<reference evidence="2 3" key="1">
    <citation type="submission" date="2014-05" db="EMBL/GenBank/DDBJ databases">
        <title>ATOL: Assembling a taxonomically balanced genome-scale reconstruction of the evolutionary history of the Enterobacteriaceae.</title>
        <authorList>
            <person name="Plunkett G.III."/>
            <person name="Neeno-Eckwall E.C."/>
            <person name="Glasner J.D."/>
            <person name="Perna N.T."/>
        </authorList>
    </citation>
    <scope>NUCLEOTIDE SEQUENCE [LARGE SCALE GENOMIC DNA]</scope>
    <source>
        <strain evidence="2 3">ATCC 33301</strain>
    </source>
</reference>
<keyword evidence="1" id="KW-0472">Membrane</keyword>
<sequence length="53" mass="5902">MQALPALSLFPLFYPFAALFTLFCYRFALGVEATFAPARTVHHTILCPAQAKK</sequence>
<accession>A0A085JQ30</accession>
<keyword evidence="3" id="KW-1185">Reference proteome</keyword>